<evidence type="ECO:0000313" key="1">
    <source>
        <dbReference type="EMBL" id="KAH7924648.1"/>
    </source>
</evidence>
<evidence type="ECO:0000313" key="2">
    <source>
        <dbReference type="Proteomes" id="UP000790709"/>
    </source>
</evidence>
<organism evidence="1 2">
    <name type="scientific">Leucogyrophana mollusca</name>
    <dbReference type="NCBI Taxonomy" id="85980"/>
    <lineage>
        <taxon>Eukaryota</taxon>
        <taxon>Fungi</taxon>
        <taxon>Dikarya</taxon>
        <taxon>Basidiomycota</taxon>
        <taxon>Agaricomycotina</taxon>
        <taxon>Agaricomycetes</taxon>
        <taxon>Agaricomycetidae</taxon>
        <taxon>Boletales</taxon>
        <taxon>Boletales incertae sedis</taxon>
        <taxon>Leucogyrophana</taxon>
    </lineage>
</organism>
<comment type="caution">
    <text evidence="1">The sequence shown here is derived from an EMBL/GenBank/DDBJ whole genome shotgun (WGS) entry which is preliminary data.</text>
</comment>
<dbReference type="EMBL" id="MU266419">
    <property type="protein sequence ID" value="KAH7924648.1"/>
    <property type="molecule type" value="Genomic_DNA"/>
</dbReference>
<proteinExistence type="predicted"/>
<dbReference type="Proteomes" id="UP000790709">
    <property type="component" value="Unassembled WGS sequence"/>
</dbReference>
<sequence length="614" mass="67235">MSSPAELSSSVERTSSHPPTKVFKGHTHFVDSVAYFPDGRHIASGSDDKTIRIWNVETGKQEGETLEHDSEVRAIAIAPDGATIAGRVVGGLIVWDVVTRNRVRAVKLDGELDRAAYALMVAFSPDCRCIATASSMGTSIQLWDVDTGSLVRELQQHVDMVWCLSFSPDGVRIATGSPRGSFRVFDTSTGKTVVGPTRGHADAVTSLVYSPDSCLLVTGSDDGSIRTWDAATGWEVGSPILLPGSAIRGIVISADGKRIAITSADHTVRLWNLETRLQIGDLYASRASSWTRSVAFSPNGRFVIIGGGRDVELWDTAAVLDSAPSPPITGNREPSRSIVPSAHVITHPPPFLQQKQAPSKTRRDTSSLSSSILDLPAVVQPTPERAKQGQRAPSIDDWDSFQSHRQPTAEPTKTQQEPRAELGNLNTPPSAPDSRWARIIRRPWRHLLSRKPHAHIETPQDSPHSPPEEHPTPRKHPDPSPATDPSAISTRGDHTGDEAHVRNPDAQKQFPVRFWDRLRRSGASRHKSRPRGQKQPTPGVVDVAGGRDKRLIMSPDTEEYGVPPAEPVELPPIASRPPSFFEIEVDPSKGWSWSRELCELICCYWCFPRNQRPG</sequence>
<name>A0ACB8BHB3_9AGAM</name>
<keyword evidence="2" id="KW-1185">Reference proteome</keyword>
<reference evidence="1" key="1">
    <citation type="journal article" date="2021" name="New Phytol.">
        <title>Evolutionary innovations through gain and loss of genes in the ectomycorrhizal Boletales.</title>
        <authorList>
            <person name="Wu G."/>
            <person name="Miyauchi S."/>
            <person name="Morin E."/>
            <person name="Kuo A."/>
            <person name="Drula E."/>
            <person name="Varga T."/>
            <person name="Kohler A."/>
            <person name="Feng B."/>
            <person name="Cao Y."/>
            <person name="Lipzen A."/>
            <person name="Daum C."/>
            <person name="Hundley H."/>
            <person name="Pangilinan J."/>
            <person name="Johnson J."/>
            <person name="Barry K."/>
            <person name="LaButti K."/>
            <person name="Ng V."/>
            <person name="Ahrendt S."/>
            <person name="Min B."/>
            <person name="Choi I.G."/>
            <person name="Park H."/>
            <person name="Plett J.M."/>
            <person name="Magnuson J."/>
            <person name="Spatafora J.W."/>
            <person name="Nagy L.G."/>
            <person name="Henrissat B."/>
            <person name="Grigoriev I.V."/>
            <person name="Yang Z.L."/>
            <person name="Xu J."/>
            <person name="Martin F.M."/>
        </authorList>
    </citation>
    <scope>NUCLEOTIDE SEQUENCE</scope>
    <source>
        <strain evidence="1">KUC20120723A-06</strain>
    </source>
</reference>
<gene>
    <name evidence="1" type="ORF">BV22DRAFT_1129626</name>
</gene>
<accession>A0ACB8BHB3</accession>
<protein>
    <submittedName>
        <fullName evidence="1">WD40 repeat-like protein</fullName>
    </submittedName>
</protein>